<proteinExistence type="predicted"/>
<dbReference type="EMBL" id="SMLW01000663">
    <property type="protein sequence ID" value="MTI28442.1"/>
    <property type="molecule type" value="Genomic_DNA"/>
</dbReference>
<keyword evidence="2" id="KW-1185">Reference proteome</keyword>
<reference evidence="1 2" key="1">
    <citation type="submission" date="2019-02" db="EMBL/GenBank/DDBJ databases">
        <authorList>
            <person name="Goldberg S.R."/>
            <person name="Haltli B.A."/>
            <person name="Correa H."/>
            <person name="Russell K.G."/>
        </authorList>
    </citation>
    <scope>NUCLEOTIDE SEQUENCE [LARGE SCALE GENOMIC DNA]</scope>
    <source>
        <strain evidence="1 2">JCM 16186</strain>
    </source>
</reference>
<name>A0ABW9RW73_9BACT</name>
<evidence type="ECO:0000313" key="1">
    <source>
        <dbReference type="EMBL" id="MTI28442.1"/>
    </source>
</evidence>
<gene>
    <name evidence="1" type="ORF">E1163_26030</name>
</gene>
<organism evidence="1 2">
    <name type="scientific">Fulvivirga kasyanovii</name>
    <dbReference type="NCBI Taxonomy" id="396812"/>
    <lineage>
        <taxon>Bacteria</taxon>
        <taxon>Pseudomonadati</taxon>
        <taxon>Bacteroidota</taxon>
        <taxon>Cytophagia</taxon>
        <taxon>Cytophagales</taxon>
        <taxon>Fulvivirgaceae</taxon>
        <taxon>Fulvivirga</taxon>
    </lineage>
</organism>
<comment type="caution">
    <text evidence="1">The sequence shown here is derived from an EMBL/GenBank/DDBJ whole genome shotgun (WGS) entry which is preliminary data.</text>
</comment>
<protein>
    <submittedName>
        <fullName evidence="1">Uncharacterized protein</fullName>
    </submittedName>
</protein>
<dbReference type="Proteomes" id="UP000798808">
    <property type="component" value="Unassembled WGS sequence"/>
</dbReference>
<dbReference type="RefSeq" id="WP_155175963.1">
    <property type="nucleotide sequence ID" value="NZ_BAAAFL010000012.1"/>
</dbReference>
<accession>A0ABW9RW73</accession>
<sequence>MFGLFKKKKQEPGLPVLKDLENTPLAEGDFVEALRYDLGKCKLLVVDNSYVYESEATGEKVSWLKMIDASTENQKVKKII</sequence>
<evidence type="ECO:0000313" key="2">
    <source>
        <dbReference type="Proteomes" id="UP000798808"/>
    </source>
</evidence>